<evidence type="ECO:0000256" key="1">
    <source>
        <dbReference type="SAM" id="SignalP"/>
    </source>
</evidence>
<comment type="caution">
    <text evidence="2">The sequence shown here is derived from an EMBL/GenBank/DDBJ whole genome shotgun (WGS) entry which is preliminary data.</text>
</comment>
<keyword evidence="1" id="KW-0732">Signal</keyword>
<proteinExistence type="predicted"/>
<gene>
    <name evidence="2" type="ORF">IV203_030666</name>
</gene>
<keyword evidence="2" id="KW-0436">Ligase</keyword>
<name>A0A9K3LTV4_9STRA</name>
<keyword evidence="3" id="KW-1185">Reference proteome</keyword>
<reference evidence="2" key="2">
    <citation type="submission" date="2021-04" db="EMBL/GenBank/DDBJ databases">
        <authorList>
            <person name="Podell S."/>
        </authorList>
    </citation>
    <scope>NUCLEOTIDE SEQUENCE</scope>
    <source>
        <strain evidence="2">Hildebrandi</strain>
    </source>
</reference>
<sequence length="440" mass="49970">MIGYVALALISFGIISIAASTNAWTPVWTNHLFHRHTTKPTPPSTATISVSRSCIIVFCNKYCEDVSRKGRSITPLYMKVSSGEKILWQGPLFGRLTKPAKAHLLRNGWKERPVDHNHKYHQMTTTASNTSNRLALIWPNKSGPQLEMDDPFGAHIRPYPKHVTDVLDDKVRMADLLLVTDTQAKNYLPRHISSLQDAHRDKLYFVKHRHGAQGKSVSVYNHTELTEWWARTNNTHDFVVQEEVMPHLFRGRKFVMRSHILVWHHQSAKNMDNGSDRCLDPATFHFHVFSNVIVQHHTSEYEADSRRRDCQIIQAGKNHPAPQLLQELPSDHPAANSFQEIEQASQLVVSAFERSLDDTFNKSLVIAPQTKCFALLGLDWLLQSPNTQHENKSRLKLCEINTHPALGWGTMAKAPSPVFADLLEQTLDLLLSSAGEIEEK</sequence>
<feature type="chain" id="PRO_5039931806" evidence="1">
    <location>
        <begin position="24"/>
        <end position="440"/>
    </location>
</feature>
<dbReference type="GO" id="GO:0016874">
    <property type="term" value="F:ligase activity"/>
    <property type="evidence" value="ECO:0007669"/>
    <property type="project" value="UniProtKB-KW"/>
</dbReference>
<evidence type="ECO:0000313" key="2">
    <source>
        <dbReference type="EMBL" id="KAG7367923.1"/>
    </source>
</evidence>
<evidence type="ECO:0000313" key="3">
    <source>
        <dbReference type="Proteomes" id="UP000693970"/>
    </source>
</evidence>
<organism evidence="2 3">
    <name type="scientific">Nitzschia inconspicua</name>
    <dbReference type="NCBI Taxonomy" id="303405"/>
    <lineage>
        <taxon>Eukaryota</taxon>
        <taxon>Sar</taxon>
        <taxon>Stramenopiles</taxon>
        <taxon>Ochrophyta</taxon>
        <taxon>Bacillariophyta</taxon>
        <taxon>Bacillariophyceae</taxon>
        <taxon>Bacillariophycidae</taxon>
        <taxon>Bacillariales</taxon>
        <taxon>Bacillariaceae</taxon>
        <taxon>Nitzschia</taxon>
    </lineage>
</organism>
<dbReference type="OrthoDB" id="51758at2759"/>
<dbReference type="EMBL" id="JAGRRH010000006">
    <property type="protein sequence ID" value="KAG7367923.1"/>
    <property type="molecule type" value="Genomic_DNA"/>
</dbReference>
<reference evidence="2" key="1">
    <citation type="journal article" date="2021" name="Sci. Rep.">
        <title>Diploid genomic architecture of Nitzschia inconspicua, an elite biomass production diatom.</title>
        <authorList>
            <person name="Oliver A."/>
            <person name="Podell S."/>
            <person name="Pinowska A."/>
            <person name="Traller J.C."/>
            <person name="Smith S.R."/>
            <person name="McClure R."/>
            <person name="Beliaev A."/>
            <person name="Bohutskyi P."/>
            <person name="Hill E.A."/>
            <person name="Rabines A."/>
            <person name="Zheng H."/>
            <person name="Allen L.Z."/>
            <person name="Kuo A."/>
            <person name="Grigoriev I.V."/>
            <person name="Allen A.E."/>
            <person name="Hazlebeck D."/>
            <person name="Allen E.E."/>
        </authorList>
    </citation>
    <scope>NUCLEOTIDE SEQUENCE</scope>
    <source>
        <strain evidence="2">Hildebrandi</strain>
    </source>
</reference>
<dbReference type="Proteomes" id="UP000693970">
    <property type="component" value="Unassembled WGS sequence"/>
</dbReference>
<accession>A0A9K3LTV4</accession>
<dbReference type="AlphaFoldDB" id="A0A9K3LTV4"/>
<protein>
    <submittedName>
        <fullName evidence="2">Tubulin-tyrosine ligase family protein</fullName>
    </submittedName>
</protein>
<feature type="signal peptide" evidence="1">
    <location>
        <begin position="1"/>
        <end position="23"/>
    </location>
</feature>